<accession>A0A1E7Q2Z7</accession>
<dbReference type="EMBL" id="MKEK01000001">
    <property type="protein sequence ID" value="OEY68527.1"/>
    <property type="molecule type" value="Genomic_DNA"/>
</dbReference>
<feature type="transmembrane region" description="Helical" evidence="1">
    <location>
        <begin position="51"/>
        <end position="73"/>
    </location>
</feature>
<protein>
    <submittedName>
        <fullName evidence="2">Uncharacterized protein</fullName>
    </submittedName>
</protein>
<evidence type="ECO:0000256" key="1">
    <source>
        <dbReference type="SAM" id="Phobius"/>
    </source>
</evidence>
<name>A0A1E7Q2Z7_9GAMM</name>
<keyword evidence="1" id="KW-1133">Transmembrane helix</keyword>
<gene>
    <name evidence="2" type="ORF">BI198_02285</name>
</gene>
<feature type="transmembrane region" description="Helical" evidence="1">
    <location>
        <begin position="85"/>
        <end position="109"/>
    </location>
</feature>
<evidence type="ECO:0000313" key="2">
    <source>
        <dbReference type="EMBL" id="OEY68527.1"/>
    </source>
</evidence>
<evidence type="ECO:0000313" key="3">
    <source>
        <dbReference type="Proteomes" id="UP000242258"/>
    </source>
</evidence>
<keyword evidence="3" id="KW-1185">Reference proteome</keyword>
<proteinExistence type="predicted"/>
<reference evidence="3" key="1">
    <citation type="submission" date="2016-09" db="EMBL/GenBank/DDBJ databases">
        <authorList>
            <person name="Wan X."/>
            <person name="Hou S."/>
        </authorList>
    </citation>
    <scope>NUCLEOTIDE SEQUENCE [LARGE SCALE GENOMIC DNA]</scope>
    <source>
        <strain evidence="3">KH87</strain>
    </source>
</reference>
<dbReference type="STRING" id="1628148.BI198_02285"/>
<dbReference type="AlphaFoldDB" id="A0A1E7Q2Z7"/>
<feature type="transmembrane region" description="Helical" evidence="1">
    <location>
        <begin position="9"/>
        <end position="31"/>
    </location>
</feature>
<keyword evidence="1" id="KW-0472">Membrane</keyword>
<feature type="transmembrane region" description="Helical" evidence="1">
    <location>
        <begin position="115"/>
        <end position="134"/>
    </location>
</feature>
<dbReference type="Proteomes" id="UP000242258">
    <property type="component" value="Unassembled WGS sequence"/>
</dbReference>
<sequence length="148" mass="16214">MPTDKNKYLMAAAISTTIAALAHLGCIIFGADWYRFLGAGEQMAQLAENGYWYPTVVTSVLVAVLLLWSLYALSGAGLIKRLPLLRLVLCAIASILLIRAVGFVYLIPFFPGNSLTFWLVSSGICLVMGAFYAVGTYKAWPVLKINRY</sequence>
<dbReference type="RefSeq" id="WP_070048094.1">
    <property type="nucleotide sequence ID" value="NZ_CBCSDO010000001.1"/>
</dbReference>
<dbReference type="OrthoDB" id="5457135at2"/>
<keyword evidence="1" id="KW-0812">Transmembrane</keyword>
<organism evidence="2 3">
    <name type="scientific">Rheinheimera salexigens</name>
    <dbReference type="NCBI Taxonomy" id="1628148"/>
    <lineage>
        <taxon>Bacteria</taxon>
        <taxon>Pseudomonadati</taxon>
        <taxon>Pseudomonadota</taxon>
        <taxon>Gammaproteobacteria</taxon>
        <taxon>Chromatiales</taxon>
        <taxon>Chromatiaceae</taxon>
        <taxon>Rheinheimera</taxon>
    </lineage>
</organism>
<comment type="caution">
    <text evidence="2">The sequence shown here is derived from an EMBL/GenBank/DDBJ whole genome shotgun (WGS) entry which is preliminary data.</text>
</comment>